<dbReference type="AlphaFoldDB" id="A0A179B3W8"/>
<accession>A0A179B3W8</accession>
<dbReference type="OrthoDB" id="370725at2"/>
<feature type="coiled-coil region" evidence="5">
    <location>
        <begin position="60"/>
        <end position="87"/>
    </location>
</feature>
<keyword evidence="3 5" id="KW-0175">Coiled coil</keyword>
<evidence type="ECO:0000313" key="7">
    <source>
        <dbReference type="Proteomes" id="UP000078368"/>
    </source>
</evidence>
<dbReference type="Pfam" id="PF02646">
    <property type="entry name" value="RmuC"/>
    <property type="match status" value="1"/>
</dbReference>
<evidence type="ECO:0008006" key="8">
    <source>
        <dbReference type="Google" id="ProtNLM"/>
    </source>
</evidence>
<dbReference type="GO" id="GO:0006310">
    <property type="term" value="P:DNA recombination"/>
    <property type="evidence" value="ECO:0007669"/>
    <property type="project" value="UniProtKB-KW"/>
</dbReference>
<comment type="function">
    <text evidence="1">Involved in DNA recombination.</text>
</comment>
<dbReference type="EMBL" id="LVZK01000001">
    <property type="protein sequence ID" value="OAP86396.1"/>
    <property type="molecule type" value="Genomic_DNA"/>
</dbReference>
<evidence type="ECO:0000256" key="4">
    <source>
        <dbReference type="ARBA" id="ARBA00023172"/>
    </source>
</evidence>
<dbReference type="Proteomes" id="UP000078368">
    <property type="component" value="Unassembled WGS sequence"/>
</dbReference>
<reference evidence="6 7" key="1">
    <citation type="submission" date="2016-04" db="EMBL/GenBank/DDBJ databases">
        <title>Peptidophaga gingivicola gen. nov., sp. nov., isolated from human subgingival plaque.</title>
        <authorList>
            <person name="Beall C.J."/>
            <person name="Mokrzan E.M."/>
            <person name="Griffen A.L."/>
            <person name="Leys E.J."/>
        </authorList>
    </citation>
    <scope>NUCLEOTIDE SEQUENCE [LARGE SCALE GENOMIC DNA]</scope>
    <source>
        <strain evidence="6 7">BA112</strain>
    </source>
</reference>
<keyword evidence="7" id="KW-1185">Reference proteome</keyword>
<name>A0A179B3W8_9ACTO</name>
<dbReference type="PANTHER" id="PTHR30563:SF0">
    <property type="entry name" value="DNA RECOMBINATION PROTEIN RMUC"/>
    <property type="match status" value="1"/>
</dbReference>
<keyword evidence="4" id="KW-0233">DNA recombination</keyword>
<proteinExistence type="inferred from homology"/>
<evidence type="ECO:0000256" key="2">
    <source>
        <dbReference type="ARBA" id="ARBA00009840"/>
    </source>
</evidence>
<evidence type="ECO:0000256" key="5">
    <source>
        <dbReference type="SAM" id="Coils"/>
    </source>
</evidence>
<comment type="similarity">
    <text evidence="2">Belongs to the RmuC family.</text>
</comment>
<protein>
    <recommendedName>
        <fullName evidence="8">Recombinase RmuC</fullName>
    </recommendedName>
</protein>
<gene>
    <name evidence="6" type="ORF">A4H34_04425</name>
</gene>
<dbReference type="PANTHER" id="PTHR30563">
    <property type="entry name" value="DNA RECOMBINATION PROTEIN RMUC"/>
    <property type="match status" value="1"/>
</dbReference>
<dbReference type="InterPro" id="IPR003798">
    <property type="entry name" value="DNA_recombination_RmuC"/>
</dbReference>
<comment type="caution">
    <text evidence="6">The sequence shown here is derived from an EMBL/GenBank/DDBJ whole genome shotgun (WGS) entry which is preliminary data.</text>
</comment>
<sequence length="410" mass="44171">MQIPALLLVLLLLAVFGSGFGLGHYVSVDRRRSQNDEDSSHHRAELGLAQADATRWQAAAAEATGRADVLERENVELSQRARNEQALLRMIEPLSARLKDMTERVASMQANQAAQDAAVREQLSATASAHRELARETTSLRAALTSVSSRGTWGEVELRRIVESAGMLKHTDFSEQQNVATTNGAGASAARPDMTVHLPGGAHIAVDAKVPLTALLKAQEIEGTDQFSEARRSELVAEHARAVRAHVKELAKRDYPAEFPGSPRITVMFLPTESLLSQALADDPTILEDALKSGVAPATPSSLLALLRSVAAVWSSARVTEEAQEILALGRTLVKRIGTVANHVDKLGGSLRSAVSNYNKTIASLDSRLIQTANRFESIETSIETPQTLDGESAHVRSFTATGIIDELED</sequence>
<evidence type="ECO:0000256" key="1">
    <source>
        <dbReference type="ARBA" id="ARBA00003416"/>
    </source>
</evidence>
<evidence type="ECO:0000313" key="6">
    <source>
        <dbReference type="EMBL" id="OAP86396.1"/>
    </source>
</evidence>
<organism evidence="6 7">
    <name type="scientific">Peptidiphaga gingivicola</name>
    <dbReference type="NCBI Taxonomy" id="2741497"/>
    <lineage>
        <taxon>Bacteria</taxon>
        <taxon>Bacillati</taxon>
        <taxon>Actinomycetota</taxon>
        <taxon>Actinomycetes</taxon>
        <taxon>Actinomycetales</taxon>
        <taxon>Actinomycetaceae</taxon>
        <taxon>Peptidiphaga</taxon>
    </lineage>
</organism>
<evidence type="ECO:0000256" key="3">
    <source>
        <dbReference type="ARBA" id="ARBA00023054"/>
    </source>
</evidence>
<dbReference type="RefSeq" id="WP_064231214.1">
    <property type="nucleotide sequence ID" value="NZ_LVZK01000001.1"/>
</dbReference>